<feature type="non-terminal residue" evidence="11">
    <location>
        <position position="1"/>
    </location>
</feature>
<dbReference type="GO" id="GO:0005737">
    <property type="term" value="C:cytoplasm"/>
    <property type="evidence" value="ECO:0007669"/>
    <property type="project" value="UniProtKB-SubCell"/>
</dbReference>
<evidence type="ECO:0000256" key="7">
    <source>
        <dbReference type="ARBA" id="ARBA00031828"/>
    </source>
</evidence>
<evidence type="ECO:0000256" key="5">
    <source>
        <dbReference type="ARBA" id="ARBA00022801"/>
    </source>
</evidence>
<dbReference type="PANTHER" id="PTHR42891:SF1">
    <property type="entry name" value="D-GLYCERO-BETA-D-MANNO-HEPTOSE-1,7-BISPHOSPHATE 7-PHOSPHATASE"/>
    <property type="match status" value="1"/>
</dbReference>
<evidence type="ECO:0000256" key="3">
    <source>
        <dbReference type="ARBA" id="ARBA00022490"/>
    </source>
</evidence>
<comment type="cofactor">
    <cofactor evidence="10">
        <name>Mg(2+)</name>
        <dbReference type="ChEBI" id="CHEBI:18420"/>
    </cofactor>
</comment>
<feature type="active site" description="Nucleophile" evidence="8">
    <location>
        <position position="28"/>
    </location>
</feature>
<comment type="cofactor">
    <cofactor evidence="10">
        <name>Zn(2+)</name>
        <dbReference type="ChEBI" id="CHEBI:29105"/>
    </cofactor>
</comment>
<feature type="binding site" evidence="10">
    <location>
        <position position="28"/>
    </location>
    <ligand>
        <name>Mg(2+)</name>
        <dbReference type="ChEBI" id="CHEBI:18420"/>
    </ligand>
</feature>
<reference evidence="11 12" key="1">
    <citation type="journal article" date="2020" name="Front. Microbiol.">
        <title>Single-cell genomics of novel Actinobacteria with the Wood-Ljungdahl pathway discovered in a serpentinizing system.</title>
        <authorList>
            <person name="Merino N."/>
            <person name="Kawai M."/>
            <person name="Boyd E.S."/>
            <person name="Colman D.R."/>
            <person name="McGlynn S.E."/>
            <person name="Nealson K.H."/>
            <person name="Kurokawa K."/>
            <person name="Hongoh Y."/>
        </authorList>
    </citation>
    <scope>NUCLEOTIDE SEQUENCE [LARGE SCALE GENOMIC DNA]</scope>
    <source>
        <strain evidence="11 12">S42</strain>
    </source>
</reference>
<feature type="site" description="Stabilizes the phosphoryl group" evidence="9">
    <location>
        <position position="69"/>
    </location>
</feature>
<feature type="binding site" evidence="10">
    <location>
        <position position="30"/>
    </location>
    <ligand>
        <name>Mg(2+)</name>
        <dbReference type="ChEBI" id="CHEBI:18420"/>
    </ligand>
</feature>
<dbReference type="InterPro" id="IPR004446">
    <property type="entry name" value="Heptose_bisP_phosphatase"/>
</dbReference>
<evidence type="ECO:0000256" key="9">
    <source>
        <dbReference type="PIRSR" id="PIRSR004682-3"/>
    </source>
</evidence>
<keyword evidence="6" id="KW-0119">Carbohydrate metabolism</keyword>
<evidence type="ECO:0000256" key="2">
    <source>
        <dbReference type="ARBA" id="ARBA00005628"/>
    </source>
</evidence>
<gene>
    <name evidence="11" type="ORF">HKBW3S42_02038</name>
</gene>
<proteinExistence type="inferred from homology"/>
<dbReference type="NCBIfam" id="TIGR01662">
    <property type="entry name" value="HAD-SF-IIIA"/>
    <property type="match status" value="1"/>
</dbReference>
<dbReference type="AlphaFoldDB" id="A0A6V8PM67"/>
<keyword evidence="10" id="KW-0862">Zinc</keyword>
<dbReference type="PANTHER" id="PTHR42891">
    <property type="entry name" value="D-GLYCERO-BETA-D-MANNO-HEPTOSE-1,7-BISPHOSPHATE 7-PHOSPHATASE"/>
    <property type="match status" value="1"/>
</dbReference>
<dbReference type="Proteomes" id="UP000568877">
    <property type="component" value="Unassembled WGS sequence"/>
</dbReference>
<dbReference type="InterPro" id="IPR023214">
    <property type="entry name" value="HAD_sf"/>
</dbReference>
<keyword evidence="5" id="KW-0378">Hydrolase</keyword>
<dbReference type="InterPro" id="IPR006549">
    <property type="entry name" value="HAD-SF_hydro_IIIA"/>
</dbReference>
<dbReference type="GO" id="GO:0005975">
    <property type="term" value="P:carbohydrate metabolic process"/>
    <property type="evidence" value="ECO:0007669"/>
    <property type="project" value="InterPro"/>
</dbReference>
<dbReference type="InterPro" id="IPR036412">
    <property type="entry name" value="HAD-like_sf"/>
</dbReference>
<dbReference type="Pfam" id="PF13242">
    <property type="entry name" value="Hydrolase_like"/>
    <property type="match status" value="1"/>
</dbReference>
<feature type="binding site" evidence="10">
    <location>
        <position position="111"/>
    </location>
    <ligand>
        <name>Zn(2+)</name>
        <dbReference type="ChEBI" id="CHEBI:29105"/>
    </ligand>
</feature>
<dbReference type="SUPFAM" id="SSF56784">
    <property type="entry name" value="HAD-like"/>
    <property type="match status" value="1"/>
</dbReference>
<organism evidence="11 12">
    <name type="scientific">Candidatus Hakubella thermalkaliphila</name>
    <dbReference type="NCBI Taxonomy" id="2754717"/>
    <lineage>
        <taxon>Bacteria</taxon>
        <taxon>Bacillati</taxon>
        <taxon>Actinomycetota</taxon>
        <taxon>Actinomycetota incertae sedis</taxon>
        <taxon>Candidatus Hakubellales</taxon>
        <taxon>Candidatus Hakubellaceae</taxon>
        <taxon>Candidatus Hakubella</taxon>
    </lineage>
</organism>
<keyword evidence="4 10" id="KW-0479">Metal-binding</keyword>
<sequence>DCMDAITSDEVFDAIERFIPKNKVVFFDRDGTLCKDAGCLNGFDNLEIFKEVAGLMRLKDKGYKLIGVSNQSGIARVNVDEKFTREVNNIFIEQYGFDDFYYFPHRPDDHCKCRKPEPEMVLKARAEHGIDLNQSYVIGDKELDMLLAKSAGAKGILVLTGQCAESSNADYVAKDLNEAVKWILGNP</sequence>
<dbReference type="NCBIfam" id="TIGR01656">
    <property type="entry name" value="Histidinol-ppas"/>
    <property type="match status" value="1"/>
</dbReference>
<evidence type="ECO:0000256" key="10">
    <source>
        <dbReference type="PIRSR" id="PIRSR004682-4"/>
    </source>
</evidence>
<feature type="binding site" evidence="10">
    <location>
        <position position="140"/>
    </location>
    <ligand>
        <name>Mg(2+)</name>
        <dbReference type="ChEBI" id="CHEBI:18420"/>
    </ligand>
</feature>
<feature type="active site" description="Proton donor" evidence="8">
    <location>
        <position position="30"/>
    </location>
</feature>
<dbReference type="GO" id="GO:0046872">
    <property type="term" value="F:metal ion binding"/>
    <property type="evidence" value="ECO:0007669"/>
    <property type="project" value="UniProtKB-KW"/>
</dbReference>
<feature type="binding site" evidence="10">
    <location>
        <position position="141"/>
    </location>
    <ligand>
        <name>Mg(2+)</name>
        <dbReference type="ChEBI" id="CHEBI:18420"/>
    </ligand>
</feature>
<evidence type="ECO:0000313" key="12">
    <source>
        <dbReference type="Proteomes" id="UP000568877"/>
    </source>
</evidence>
<dbReference type="GO" id="GO:0016791">
    <property type="term" value="F:phosphatase activity"/>
    <property type="evidence" value="ECO:0007669"/>
    <property type="project" value="InterPro"/>
</dbReference>
<dbReference type="InterPro" id="IPR006543">
    <property type="entry name" value="Histidinol-phos"/>
</dbReference>
<name>A0A6V8PM67_9ACTN</name>
<feature type="binding site" evidence="10">
    <location>
        <position position="105"/>
    </location>
    <ligand>
        <name>Zn(2+)</name>
        <dbReference type="ChEBI" id="CHEBI:29105"/>
    </ligand>
</feature>
<evidence type="ECO:0000256" key="6">
    <source>
        <dbReference type="ARBA" id="ARBA00023277"/>
    </source>
</evidence>
<comment type="subcellular location">
    <subcellularLocation>
        <location evidence="1">Cytoplasm</location>
    </subcellularLocation>
</comment>
<protein>
    <recommendedName>
        <fullName evidence="7">D,D-heptose 1,7-bisphosphate phosphatase</fullName>
    </recommendedName>
</protein>
<dbReference type="PIRSF" id="PIRSF004682">
    <property type="entry name" value="GmhB"/>
    <property type="match status" value="1"/>
</dbReference>
<feature type="site" description="Contributes to substrate recognition" evidence="9">
    <location>
        <position position="114"/>
    </location>
</feature>
<feature type="binding site" evidence="10">
    <location>
        <position position="113"/>
    </location>
    <ligand>
        <name>Zn(2+)</name>
        <dbReference type="ChEBI" id="CHEBI:29105"/>
    </ligand>
</feature>
<accession>A0A6V8PM67</accession>
<evidence type="ECO:0000256" key="8">
    <source>
        <dbReference type="PIRSR" id="PIRSR004682-1"/>
    </source>
</evidence>
<evidence type="ECO:0000256" key="4">
    <source>
        <dbReference type="ARBA" id="ARBA00022723"/>
    </source>
</evidence>
<dbReference type="EMBL" id="BLSA01000661">
    <property type="protein sequence ID" value="GFP33699.1"/>
    <property type="molecule type" value="Genomic_DNA"/>
</dbReference>
<dbReference type="Gene3D" id="3.40.50.1000">
    <property type="entry name" value="HAD superfamily/HAD-like"/>
    <property type="match status" value="1"/>
</dbReference>
<keyword evidence="10" id="KW-0460">Magnesium</keyword>
<feature type="site" description="Stabilizes the phosphoryl group" evidence="9">
    <location>
        <position position="115"/>
    </location>
</feature>
<evidence type="ECO:0000256" key="1">
    <source>
        <dbReference type="ARBA" id="ARBA00004496"/>
    </source>
</evidence>
<comment type="caution">
    <text evidence="11">The sequence shown here is derived from an EMBL/GenBank/DDBJ whole genome shotgun (WGS) entry which is preliminary data.</text>
</comment>
<comment type="similarity">
    <text evidence="2">Belongs to the GmhB family.</text>
</comment>
<keyword evidence="3" id="KW-0963">Cytoplasm</keyword>
<evidence type="ECO:0000313" key="11">
    <source>
        <dbReference type="EMBL" id="GFP33699.1"/>
    </source>
</evidence>